<sequence length="96" mass="11178">MLSFINIFRLVAFLEGVSYILLLFIATPIKYISGDPQYVKMLGMPHGLLFMGYVILAFMYKKETDWTKNQFLIILVASVIPFGTFYVDHKYLKRLT</sequence>
<feature type="domain" description="DUF3817" evidence="7">
    <location>
        <begin position="6"/>
        <end position="91"/>
    </location>
</feature>
<name>A0ABX1RYS4_9FLAO</name>
<evidence type="ECO:0000256" key="2">
    <source>
        <dbReference type="ARBA" id="ARBA00022475"/>
    </source>
</evidence>
<evidence type="ECO:0000256" key="6">
    <source>
        <dbReference type="SAM" id="Phobius"/>
    </source>
</evidence>
<feature type="transmembrane region" description="Helical" evidence="6">
    <location>
        <begin position="7"/>
        <end position="26"/>
    </location>
</feature>
<evidence type="ECO:0000256" key="3">
    <source>
        <dbReference type="ARBA" id="ARBA00022692"/>
    </source>
</evidence>
<dbReference type="Proteomes" id="UP000746690">
    <property type="component" value="Unassembled WGS sequence"/>
</dbReference>
<keyword evidence="3 6" id="KW-0812">Transmembrane</keyword>
<accession>A0ABX1RYS4</accession>
<evidence type="ECO:0000259" key="7">
    <source>
        <dbReference type="Pfam" id="PF12823"/>
    </source>
</evidence>
<feature type="transmembrane region" description="Helical" evidence="6">
    <location>
        <begin position="71"/>
        <end position="87"/>
    </location>
</feature>
<dbReference type="EMBL" id="JABBHF010000006">
    <property type="protein sequence ID" value="NMH88266.1"/>
    <property type="molecule type" value="Genomic_DNA"/>
</dbReference>
<comment type="caution">
    <text evidence="8">The sequence shown here is derived from an EMBL/GenBank/DDBJ whole genome shotgun (WGS) entry which is preliminary data.</text>
</comment>
<evidence type="ECO:0000313" key="9">
    <source>
        <dbReference type="Proteomes" id="UP000746690"/>
    </source>
</evidence>
<keyword evidence="2" id="KW-1003">Cell membrane</keyword>
<dbReference type="NCBIfam" id="TIGR03954">
    <property type="entry name" value="integ_memb_HG"/>
    <property type="match status" value="1"/>
</dbReference>
<dbReference type="PANTHER" id="PTHR40077">
    <property type="entry name" value="MEMBRANE PROTEIN-RELATED"/>
    <property type="match status" value="1"/>
</dbReference>
<dbReference type="PANTHER" id="PTHR40077:SF1">
    <property type="entry name" value="MEMBRANE PROTEIN"/>
    <property type="match status" value="1"/>
</dbReference>
<dbReference type="RefSeq" id="WP_169673711.1">
    <property type="nucleotide sequence ID" value="NZ_JABBHF010000006.1"/>
</dbReference>
<organism evidence="8 9">
    <name type="scientific">Flavivirga algicola</name>
    <dbReference type="NCBI Taxonomy" id="2729136"/>
    <lineage>
        <taxon>Bacteria</taxon>
        <taxon>Pseudomonadati</taxon>
        <taxon>Bacteroidota</taxon>
        <taxon>Flavobacteriia</taxon>
        <taxon>Flavobacteriales</taxon>
        <taxon>Flavobacteriaceae</taxon>
        <taxon>Flavivirga</taxon>
    </lineage>
</organism>
<evidence type="ECO:0000256" key="5">
    <source>
        <dbReference type="ARBA" id="ARBA00023136"/>
    </source>
</evidence>
<protein>
    <submittedName>
        <fullName evidence="8">DUF3817 domain-containing protein</fullName>
    </submittedName>
</protein>
<comment type="subcellular location">
    <subcellularLocation>
        <location evidence="1">Cell membrane</location>
        <topology evidence="1">Multi-pass membrane protein</topology>
    </subcellularLocation>
</comment>
<evidence type="ECO:0000256" key="4">
    <source>
        <dbReference type="ARBA" id="ARBA00022989"/>
    </source>
</evidence>
<dbReference type="InterPro" id="IPR023845">
    <property type="entry name" value="DUF3817_TM"/>
</dbReference>
<keyword evidence="5 6" id="KW-0472">Membrane</keyword>
<keyword evidence="9" id="KW-1185">Reference proteome</keyword>
<keyword evidence="4 6" id="KW-1133">Transmembrane helix</keyword>
<reference evidence="8 9" key="1">
    <citation type="submission" date="2020-04" db="EMBL/GenBank/DDBJ databases">
        <title>A Flavivirga sp. nov.</title>
        <authorList>
            <person name="Sun X."/>
        </authorList>
    </citation>
    <scope>NUCLEOTIDE SEQUENCE [LARGE SCALE GENOMIC DNA]</scope>
    <source>
        <strain evidence="8 9">Y03</strain>
    </source>
</reference>
<gene>
    <name evidence="8" type="ORF">HHX25_12175</name>
</gene>
<evidence type="ECO:0000313" key="8">
    <source>
        <dbReference type="EMBL" id="NMH88266.1"/>
    </source>
</evidence>
<feature type="transmembrane region" description="Helical" evidence="6">
    <location>
        <begin position="38"/>
        <end position="59"/>
    </location>
</feature>
<dbReference type="Pfam" id="PF12823">
    <property type="entry name" value="DUF3817"/>
    <property type="match status" value="1"/>
</dbReference>
<evidence type="ECO:0000256" key="1">
    <source>
        <dbReference type="ARBA" id="ARBA00004651"/>
    </source>
</evidence>
<proteinExistence type="predicted"/>